<organism evidence="1 2">
    <name type="scientific">Dendrolimus kikuchii</name>
    <dbReference type="NCBI Taxonomy" id="765133"/>
    <lineage>
        <taxon>Eukaryota</taxon>
        <taxon>Metazoa</taxon>
        <taxon>Ecdysozoa</taxon>
        <taxon>Arthropoda</taxon>
        <taxon>Hexapoda</taxon>
        <taxon>Insecta</taxon>
        <taxon>Pterygota</taxon>
        <taxon>Neoptera</taxon>
        <taxon>Endopterygota</taxon>
        <taxon>Lepidoptera</taxon>
        <taxon>Glossata</taxon>
        <taxon>Ditrysia</taxon>
        <taxon>Bombycoidea</taxon>
        <taxon>Lasiocampidae</taxon>
        <taxon>Dendrolimus</taxon>
    </lineage>
</organism>
<proteinExistence type="predicted"/>
<gene>
    <name evidence="1" type="ORF">K1T71_012808</name>
</gene>
<keyword evidence="2" id="KW-1185">Reference proteome</keyword>
<evidence type="ECO:0000313" key="2">
    <source>
        <dbReference type="Proteomes" id="UP000824533"/>
    </source>
</evidence>
<name>A0ACC1CI45_9NEOP</name>
<reference evidence="1 2" key="1">
    <citation type="journal article" date="2021" name="Front. Genet.">
        <title>Chromosome-Level Genome Assembly Reveals Significant Gene Expansion in the Toll and IMD Signaling Pathways of Dendrolimus kikuchii.</title>
        <authorList>
            <person name="Zhou J."/>
            <person name="Wu P."/>
            <person name="Xiong Z."/>
            <person name="Liu N."/>
            <person name="Zhao N."/>
            <person name="Ji M."/>
            <person name="Qiu Y."/>
            <person name="Yang B."/>
        </authorList>
    </citation>
    <scope>NUCLEOTIDE SEQUENCE [LARGE SCALE GENOMIC DNA]</scope>
    <source>
        <strain evidence="1">Ann1</strain>
    </source>
</reference>
<accession>A0ACC1CI45</accession>
<sequence length="395" mass="44911">MTKNGGILLQNGRSFDETDRMPDNITVTNLDIFMYVVAIVGHFVDLGLDINVAVRYFLAQMILEFGWTLAFILLPAFVNTAVSIRMYAQDKQQDSLSNEFTKRKWLRIFILILQMAPILRFADALIYAVKSRRAERKQDVVSQRHYYHLMLKEDSDAALLRIFECFLEAAPQLVLQTTLLLSHAEVLTVHKLLSMASSAIGMGWCLAAYQRAIRFAQENKSNMTWAGTGLQTVWHFSVSLSRVSSISAIAFLFPSWTVLACSIHISTAALLVHLLDRSSFCSHNRIADIAFSFALGGVYLFTYILPVEGRTRYRYILYYTVCVVQNIICASLWYYYVGDDLKYSIFFLPILVFCVLPFVIGIIVMVVYYRFFHPQASTGTDISVSFRIDEGTAIS</sequence>
<dbReference type="Proteomes" id="UP000824533">
    <property type="component" value="Linkage Group LG24"/>
</dbReference>
<evidence type="ECO:0000313" key="1">
    <source>
        <dbReference type="EMBL" id="KAJ0171258.1"/>
    </source>
</evidence>
<comment type="caution">
    <text evidence="1">The sequence shown here is derived from an EMBL/GenBank/DDBJ whole genome shotgun (WGS) entry which is preliminary data.</text>
</comment>
<dbReference type="EMBL" id="CM034410">
    <property type="protein sequence ID" value="KAJ0171258.1"/>
    <property type="molecule type" value="Genomic_DNA"/>
</dbReference>
<protein>
    <submittedName>
        <fullName evidence="1">Uncharacterized protein</fullName>
    </submittedName>
</protein>